<evidence type="ECO:0000256" key="4">
    <source>
        <dbReference type="ARBA" id="ARBA00022989"/>
    </source>
</evidence>
<feature type="transmembrane region" description="Helical" evidence="7">
    <location>
        <begin position="87"/>
        <end position="111"/>
    </location>
</feature>
<keyword evidence="4 7" id="KW-1133">Transmembrane helix</keyword>
<protein>
    <recommendedName>
        <fullName evidence="8">Amino acid transporter transmembrane domain-containing protein</fullName>
    </recommendedName>
</protein>
<proteinExistence type="predicted"/>
<comment type="caution">
    <text evidence="9">The sequence shown here is derived from an EMBL/GenBank/DDBJ whole genome shotgun (WGS) entry which is preliminary data.</text>
</comment>
<dbReference type="Proteomes" id="UP001055712">
    <property type="component" value="Unassembled WGS sequence"/>
</dbReference>
<keyword evidence="10" id="KW-1185">Reference proteome</keyword>
<keyword evidence="3" id="KW-0813">Transport</keyword>
<keyword evidence="2 7" id="KW-0812">Transmembrane</keyword>
<feature type="transmembrane region" description="Helical" evidence="7">
    <location>
        <begin position="481"/>
        <end position="504"/>
    </location>
</feature>
<dbReference type="Pfam" id="PF01490">
    <property type="entry name" value="Aa_trans"/>
    <property type="match status" value="2"/>
</dbReference>
<dbReference type="GO" id="GO:0016020">
    <property type="term" value="C:membrane"/>
    <property type="evidence" value="ECO:0007669"/>
    <property type="project" value="UniProtKB-SubCell"/>
</dbReference>
<reference evidence="9" key="1">
    <citation type="journal article" date="2019" name="Plant J.">
        <title>Chlorella vulgaris genome assembly and annotation reveals the molecular basis for metabolic acclimation to high light conditions.</title>
        <authorList>
            <person name="Cecchin M."/>
            <person name="Marcolungo L."/>
            <person name="Rossato M."/>
            <person name="Girolomoni L."/>
            <person name="Cosentino E."/>
            <person name="Cuine S."/>
            <person name="Li-Beisson Y."/>
            <person name="Delledonne M."/>
            <person name="Ballottari M."/>
        </authorList>
    </citation>
    <scope>NUCLEOTIDE SEQUENCE</scope>
    <source>
        <strain evidence="9">211/11P</strain>
    </source>
</reference>
<organism evidence="9 10">
    <name type="scientific">Chlorella vulgaris</name>
    <name type="common">Green alga</name>
    <dbReference type="NCBI Taxonomy" id="3077"/>
    <lineage>
        <taxon>Eukaryota</taxon>
        <taxon>Viridiplantae</taxon>
        <taxon>Chlorophyta</taxon>
        <taxon>core chlorophytes</taxon>
        <taxon>Trebouxiophyceae</taxon>
        <taxon>Chlorellales</taxon>
        <taxon>Chlorellaceae</taxon>
        <taxon>Chlorella clade</taxon>
        <taxon>Chlorella</taxon>
    </lineage>
</organism>
<evidence type="ECO:0000256" key="6">
    <source>
        <dbReference type="SAM" id="MobiDB-lite"/>
    </source>
</evidence>
<dbReference type="GO" id="GO:0015179">
    <property type="term" value="F:L-amino acid transmembrane transporter activity"/>
    <property type="evidence" value="ECO:0007669"/>
    <property type="project" value="TreeGrafter"/>
</dbReference>
<dbReference type="OrthoDB" id="28208at2759"/>
<dbReference type="AlphaFoldDB" id="A0A9D4YX73"/>
<keyword evidence="3" id="KW-0029">Amino-acid transport</keyword>
<feature type="transmembrane region" description="Helical" evidence="7">
    <location>
        <begin position="415"/>
        <end position="441"/>
    </location>
</feature>
<evidence type="ECO:0000313" key="10">
    <source>
        <dbReference type="Proteomes" id="UP001055712"/>
    </source>
</evidence>
<feature type="transmembrane region" description="Helical" evidence="7">
    <location>
        <begin position="12"/>
        <end position="33"/>
    </location>
</feature>
<feature type="transmembrane region" description="Helical" evidence="7">
    <location>
        <begin position="346"/>
        <end position="364"/>
    </location>
</feature>
<feature type="transmembrane region" description="Helical" evidence="7">
    <location>
        <begin position="299"/>
        <end position="326"/>
    </location>
</feature>
<comment type="subcellular location">
    <subcellularLocation>
        <location evidence="1">Membrane</location>
        <topology evidence="1">Multi-pass membrane protein</topology>
    </subcellularLocation>
</comment>
<feature type="transmembrane region" description="Helical" evidence="7">
    <location>
        <begin position="45"/>
        <end position="67"/>
    </location>
</feature>
<feature type="domain" description="Amino acid transporter transmembrane" evidence="8">
    <location>
        <begin position="11"/>
        <end position="227"/>
    </location>
</feature>
<feature type="domain" description="Amino acid transporter transmembrane" evidence="8">
    <location>
        <begin position="293"/>
        <end position="445"/>
    </location>
</feature>
<name>A0A9D4YX73_CHLVU</name>
<sequence>MGVPSDAPAGGASALSSVFTLLNSAVGAGVLSLPFAFREAGWAGCLLMTLAVAIIEAFTLYVLARYAEVTGSGTYSDLVRKMLGRKASLAMSLVLIIYSYGSATAYLIILGDCFQPMLAQTFGQVWWTERDLVIFVLATLFMLPLCFPRTLDAISGFSSVTAYALCVVVGMVMYRSLQALQAPHYKWSDVHAFTSVGSSLNALPILAFGFQCHTNLVAVFAELEEEPDLFAGGGDDASSADEEPPVTPAHPQEDDTAPGTVSEEAAAAAAPAPEAEQRVMLLHNPRRRFVRSTVRTPKLLGMVQIVSAAICLTAGFYSAVGLFGYLNFPTTAHSNILLNYSGDDRLMQMARVLMGIIQIIHYPVNHFPARNATRDLLAQLTGRQLQSSAFNSAEVLGFFVATLGLSLVITDLGQVFKLIGGSCGSFFIFGMPGAFCLQYAYSKHITAREGLQESLLADEEAREVPRPGGSQTQYHVLASKLFWAGVLLLIFAVGLLSLTIYSLVSPST</sequence>
<feature type="region of interest" description="Disordered" evidence="6">
    <location>
        <begin position="231"/>
        <end position="274"/>
    </location>
</feature>
<dbReference type="PANTHER" id="PTHR22950">
    <property type="entry name" value="AMINO ACID TRANSPORTER"/>
    <property type="match status" value="1"/>
</dbReference>
<dbReference type="InterPro" id="IPR013057">
    <property type="entry name" value="AA_transpt_TM"/>
</dbReference>
<feature type="transmembrane region" description="Helical" evidence="7">
    <location>
        <begin position="132"/>
        <end position="151"/>
    </location>
</feature>
<dbReference type="PANTHER" id="PTHR22950:SF652">
    <property type="entry name" value="TRANSMEMBRANE AMINO ACID TRANSPORTER FAMILY PROTEIN"/>
    <property type="match status" value="1"/>
</dbReference>
<dbReference type="EMBL" id="SIDB01000007">
    <property type="protein sequence ID" value="KAI3430873.1"/>
    <property type="molecule type" value="Genomic_DNA"/>
</dbReference>
<feature type="compositionally biased region" description="Low complexity" evidence="6">
    <location>
        <begin position="263"/>
        <end position="274"/>
    </location>
</feature>
<evidence type="ECO:0000256" key="2">
    <source>
        <dbReference type="ARBA" id="ARBA00022692"/>
    </source>
</evidence>
<evidence type="ECO:0000259" key="8">
    <source>
        <dbReference type="Pfam" id="PF01490"/>
    </source>
</evidence>
<accession>A0A9D4YX73</accession>
<feature type="transmembrane region" description="Helical" evidence="7">
    <location>
        <begin position="389"/>
        <end position="409"/>
    </location>
</feature>
<evidence type="ECO:0000313" key="9">
    <source>
        <dbReference type="EMBL" id="KAI3430873.1"/>
    </source>
</evidence>
<evidence type="ECO:0000256" key="1">
    <source>
        <dbReference type="ARBA" id="ARBA00004141"/>
    </source>
</evidence>
<evidence type="ECO:0000256" key="3">
    <source>
        <dbReference type="ARBA" id="ARBA00022970"/>
    </source>
</evidence>
<gene>
    <name evidence="9" type="ORF">D9Q98_009282</name>
</gene>
<evidence type="ECO:0000256" key="7">
    <source>
        <dbReference type="SAM" id="Phobius"/>
    </source>
</evidence>
<reference evidence="9" key="2">
    <citation type="submission" date="2020-11" db="EMBL/GenBank/DDBJ databases">
        <authorList>
            <person name="Cecchin M."/>
            <person name="Marcolungo L."/>
            <person name="Rossato M."/>
            <person name="Girolomoni L."/>
            <person name="Cosentino E."/>
            <person name="Cuine S."/>
            <person name="Li-Beisson Y."/>
            <person name="Delledonne M."/>
            <person name="Ballottari M."/>
        </authorList>
    </citation>
    <scope>NUCLEOTIDE SEQUENCE</scope>
    <source>
        <strain evidence="9">211/11P</strain>
        <tissue evidence="9">Whole cell</tissue>
    </source>
</reference>
<keyword evidence="5 7" id="KW-0472">Membrane</keyword>
<feature type="transmembrane region" description="Helical" evidence="7">
    <location>
        <begin position="157"/>
        <end position="177"/>
    </location>
</feature>
<evidence type="ECO:0000256" key="5">
    <source>
        <dbReference type="ARBA" id="ARBA00023136"/>
    </source>
</evidence>